<dbReference type="Gene3D" id="6.10.140.1950">
    <property type="match status" value="1"/>
</dbReference>
<sequence>MPVFNAKYLSDEEIWSRIDKIVQERDEVHRLLAKPEVSTDPCRMPELAKKLNDLNPKCLLFHELRSLVKDLRELEEMIGEKEPDEEHELVSLHREYLDLCRDKALQVYQTLMEMGLLPEEVEDETDLAILKFIEYAGPEYAWRLGINIGLDVAESRRRLEALLEKGLLERVPGNMLEGYHRQKDWIKHMNHTYYRITREGRHYLRKLRRGLEDLSEG</sequence>
<dbReference type="Pfam" id="PF10007">
    <property type="entry name" value="DUF2250"/>
    <property type="match status" value="1"/>
</dbReference>
<dbReference type="InterPro" id="IPR036390">
    <property type="entry name" value="WH_DNA-bd_sf"/>
</dbReference>
<dbReference type="GO" id="GO:0006415">
    <property type="term" value="P:translational termination"/>
    <property type="evidence" value="ECO:0007669"/>
    <property type="project" value="InterPro"/>
</dbReference>
<evidence type="ECO:0000313" key="1">
    <source>
        <dbReference type="EMBL" id="SHF25570.1"/>
    </source>
</evidence>
<dbReference type="OrthoDB" id="2084451at2"/>
<dbReference type="Gene3D" id="1.10.10.10">
    <property type="entry name" value="Winged helix-like DNA-binding domain superfamily/Winged helix DNA-binding domain"/>
    <property type="match status" value="1"/>
</dbReference>
<evidence type="ECO:0000313" key="2">
    <source>
        <dbReference type="Proteomes" id="UP000184148"/>
    </source>
</evidence>
<dbReference type="Proteomes" id="UP000184148">
    <property type="component" value="Unassembled WGS sequence"/>
</dbReference>
<organism evidence="1 2">
    <name type="scientific">Desulforamulus putei DSM 12395</name>
    <dbReference type="NCBI Taxonomy" id="1121429"/>
    <lineage>
        <taxon>Bacteria</taxon>
        <taxon>Bacillati</taxon>
        <taxon>Bacillota</taxon>
        <taxon>Clostridia</taxon>
        <taxon>Eubacteriales</taxon>
        <taxon>Peptococcaceae</taxon>
        <taxon>Desulforamulus</taxon>
    </lineage>
</organism>
<dbReference type="RefSeq" id="WP_159431835.1">
    <property type="nucleotide sequence ID" value="NZ_FQUY01000016.1"/>
</dbReference>
<proteinExistence type="predicted"/>
<dbReference type="STRING" id="1121429.SAMN02745133_02179"/>
<dbReference type="SUPFAM" id="SSF46785">
    <property type="entry name" value="Winged helix' DNA-binding domain"/>
    <property type="match status" value="1"/>
</dbReference>
<reference evidence="2" key="1">
    <citation type="submission" date="2016-11" db="EMBL/GenBank/DDBJ databases">
        <authorList>
            <person name="Varghese N."/>
            <person name="Submissions S."/>
        </authorList>
    </citation>
    <scope>NUCLEOTIDE SEQUENCE [LARGE SCALE GENOMIC DNA]</scope>
    <source>
        <strain evidence="2">DSM 12395</strain>
    </source>
</reference>
<accession>A0A1M5A5P0</accession>
<name>A0A1M5A5P0_9FIRM</name>
<gene>
    <name evidence="1" type="ORF">SAMN02745133_02179</name>
</gene>
<keyword evidence="2" id="KW-1185">Reference proteome</keyword>
<dbReference type="InterPro" id="IPR045853">
    <property type="entry name" value="Pep_chain_release_fac_I_sf"/>
</dbReference>
<dbReference type="SUPFAM" id="SSF75620">
    <property type="entry name" value="Release factor"/>
    <property type="match status" value="1"/>
</dbReference>
<dbReference type="EMBL" id="FQUY01000016">
    <property type="protein sequence ID" value="SHF25570.1"/>
    <property type="molecule type" value="Genomic_DNA"/>
</dbReference>
<dbReference type="InterPro" id="IPR019254">
    <property type="entry name" value="DUF2250"/>
</dbReference>
<dbReference type="AlphaFoldDB" id="A0A1M5A5P0"/>
<dbReference type="InterPro" id="IPR036388">
    <property type="entry name" value="WH-like_DNA-bd_sf"/>
</dbReference>
<protein>
    <submittedName>
        <fullName evidence="1">PCRF domain-containing protein</fullName>
    </submittedName>
</protein>